<dbReference type="PROSITE" id="PS00330">
    <property type="entry name" value="HEMOLYSIN_CALCIUM"/>
    <property type="match status" value="3"/>
</dbReference>
<gene>
    <name evidence="4" type="ORF">ADUPG1_007524</name>
</gene>
<evidence type="ECO:0000256" key="2">
    <source>
        <dbReference type="ARBA" id="ARBA00022525"/>
    </source>
</evidence>
<proteinExistence type="predicted"/>
<evidence type="ECO:0000313" key="5">
    <source>
        <dbReference type="Proteomes" id="UP001057375"/>
    </source>
</evidence>
<dbReference type="PANTHER" id="PTHR38340">
    <property type="entry name" value="S-LAYER PROTEIN"/>
    <property type="match status" value="1"/>
</dbReference>
<dbReference type="InterPro" id="IPR001343">
    <property type="entry name" value="Hemolysn_Ca-bd"/>
</dbReference>
<dbReference type="PANTHER" id="PTHR38340:SF1">
    <property type="entry name" value="S-LAYER PROTEIN"/>
    <property type="match status" value="1"/>
</dbReference>
<keyword evidence="5" id="KW-1185">Reference proteome</keyword>
<evidence type="ECO:0000259" key="3">
    <source>
        <dbReference type="Pfam" id="PF06594"/>
    </source>
</evidence>
<dbReference type="Pfam" id="PF06594">
    <property type="entry name" value="HCBP_related"/>
    <property type="match status" value="1"/>
</dbReference>
<protein>
    <recommendedName>
        <fullName evidence="3">Haemolysin-type calcium binding-related domain-containing protein</fullName>
    </recommendedName>
</protein>
<name>A0ABQ5KMR1_9EUKA</name>
<feature type="domain" description="Haemolysin-type calcium binding-related" evidence="3">
    <location>
        <begin position="16"/>
        <end position="51"/>
    </location>
</feature>
<evidence type="ECO:0000256" key="1">
    <source>
        <dbReference type="ARBA" id="ARBA00004613"/>
    </source>
</evidence>
<reference evidence="4" key="1">
    <citation type="submission" date="2022-03" db="EMBL/GenBank/DDBJ databases">
        <title>Draft genome sequence of Aduncisulcus paluster, a free-living microaerophilic Fornicata.</title>
        <authorList>
            <person name="Yuyama I."/>
            <person name="Kume K."/>
            <person name="Tamura T."/>
            <person name="Inagaki Y."/>
            <person name="Hashimoto T."/>
        </authorList>
    </citation>
    <scope>NUCLEOTIDE SEQUENCE</scope>
    <source>
        <strain evidence="4">NY0171</strain>
    </source>
</reference>
<feature type="non-terminal residue" evidence="4">
    <location>
        <position position="1"/>
    </location>
</feature>
<feature type="non-terminal residue" evidence="4">
    <location>
        <position position="185"/>
    </location>
</feature>
<accession>A0ABQ5KMR1</accession>
<dbReference type="InterPro" id="IPR050557">
    <property type="entry name" value="RTX_toxin/Mannuronan_C5-epim"/>
</dbReference>
<dbReference type="EMBL" id="BQXS01010520">
    <property type="protein sequence ID" value="GKT33814.1"/>
    <property type="molecule type" value="Genomic_DNA"/>
</dbReference>
<dbReference type="SUPFAM" id="SSF51120">
    <property type="entry name" value="beta-Roll"/>
    <property type="match status" value="1"/>
</dbReference>
<dbReference type="InterPro" id="IPR011049">
    <property type="entry name" value="Serralysin-like_metalloprot_C"/>
</dbReference>
<dbReference type="PRINTS" id="PR00313">
    <property type="entry name" value="CABNDNGRPT"/>
</dbReference>
<sequence>VEFSIDDESPLDVLIKNSINTDSIRLKDFLKDKSHQLEKVEFADGMVLSGAEIEDSLRTIVIEGSDESDTLNGSDDAHRTEILKGAGGDDTIKGNGGDDVIDGGNGNDDLYGGIGNDEIIGGFGNDQIYGGKGNDIIDGGYGSDTFYFNIGDGFDTISSKNSGNRIIFGEGILKENITFRKSDND</sequence>
<organism evidence="4 5">
    <name type="scientific">Aduncisulcus paluster</name>
    <dbReference type="NCBI Taxonomy" id="2918883"/>
    <lineage>
        <taxon>Eukaryota</taxon>
        <taxon>Metamonada</taxon>
        <taxon>Carpediemonas-like organisms</taxon>
        <taxon>Aduncisulcus</taxon>
    </lineage>
</organism>
<dbReference type="InterPro" id="IPR010566">
    <property type="entry name" value="Haemolys_ca-bd"/>
</dbReference>
<comment type="subcellular location">
    <subcellularLocation>
        <location evidence="1">Secreted</location>
    </subcellularLocation>
</comment>
<evidence type="ECO:0000313" key="4">
    <source>
        <dbReference type="EMBL" id="GKT33814.1"/>
    </source>
</evidence>
<comment type="caution">
    <text evidence="4">The sequence shown here is derived from an EMBL/GenBank/DDBJ whole genome shotgun (WGS) entry which is preliminary data.</text>
</comment>
<dbReference type="InterPro" id="IPR018511">
    <property type="entry name" value="Hemolysin-typ_Ca-bd_CS"/>
</dbReference>
<dbReference type="Gene3D" id="2.150.10.10">
    <property type="entry name" value="Serralysin-like metalloprotease, C-terminal"/>
    <property type="match status" value="1"/>
</dbReference>
<dbReference type="Proteomes" id="UP001057375">
    <property type="component" value="Unassembled WGS sequence"/>
</dbReference>
<keyword evidence="2" id="KW-0964">Secreted</keyword>
<dbReference type="Pfam" id="PF00353">
    <property type="entry name" value="HemolysinCabind"/>
    <property type="match status" value="1"/>
</dbReference>